<dbReference type="AlphaFoldDB" id="A0A4C1UAG5"/>
<organism evidence="1 2">
    <name type="scientific">Eumeta variegata</name>
    <name type="common">Bagworm moth</name>
    <name type="synonym">Eumeta japonica</name>
    <dbReference type="NCBI Taxonomy" id="151549"/>
    <lineage>
        <taxon>Eukaryota</taxon>
        <taxon>Metazoa</taxon>
        <taxon>Ecdysozoa</taxon>
        <taxon>Arthropoda</taxon>
        <taxon>Hexapoda</taxon>
        <taxon>Insecta</taxon>
        <taxon>Pterygota</taxon>
        <taxon>Neoptera</taxon>
        <taxon>Endopterygota</taxon>
        <taxon>Lepidoptera</taxon>
        <taxon>Glossata</taxon>
        <taxon>Ditrysia</taxon>
        <taxon>Tineoidea</taxon>
        <taxon>Psychidae</taxon>
        <taxon>Oiketicinae</taxon>
        <taxon>Eumeta</taxon>
    </lineage>
</organism>
<protein>
    <submittedName>
        <fullName evidence="1">Uncharacterized protein</fullName>
    </submittedName>
</protein>
<keyword evidence="2" id="KW-1185">Reference proteome</keyword>
<reference evidence="1 2" key="1">
    <citation type="journal article" date="2019" name="Commun. Biol.">
        <title>The bagworm genome reveals a unique fibroin gene that provides high tensile strength.</title>
        <authorList>
            <person name="Kono N."/>
            <person name="Nakamura H."/>
            <person name="Ohtoshi R."/>
            <person name="Tomita M."/>
            <person name="Numata K."/>
            <person name="Arakawa K."/>
        </authorList>
    </citation>
    <scope>NUCLEOTIDE SEQUENCE [LARGE SCALE GENOMIC DNA]</scope>
</reference>
<gene>
    <name evidence="1" type="ORF">EVAR_22230_1</name>
</gene>
<proteinExistence type="predicted"/>
<accession>A0A4C1UAG5</accession>
<name>A0A4C1UAG5_EUMVA</name>
<dbReference type="Proteomes" id="UP000299102">
    <property type="component" value="Unassembled WGS sequence"/>
</dbReference>
<comment type="caution">
    <text evidence="1">The sequence shown here is derived from an EMBL/GenBank/DDBJ whole genome shotgun (WGS) entry which is preliminary data.</text>
</comment>
<sequence length="177" mass="19455">MAVNGRADKGGMMSKAEWRQYGRHWQRIKTHDEQAVGNDGDGWRISDKEIWRQRHMAVKVGMAADARAEDARRQRMAEGLGHAWQCMTKQSMMQAGGNGGMAGGAGGGLAAAAEDRNGTETAEKMATVAILVLVDRKEVVLKKKKIDQQILFTLQETTKNSFAYVMIALKICLGVYA</sequence>
<evidence type="ECO:0000313" key="1">
    <source>
        <dbReference type="EMBL" id="GBP23372.1"/>
    </source>
</evidence>
<dbReference type="EMBL" id="BGZK01000150">
    <property type="protein sequence ID" value="GBP23372.1"/>
    <property type="molecule type" value="Genomic_DNA"/>
</dbReference>
<evidence type="ECO:0000313" key="2">
    <source>
        <dbReference type="Proteomes" id="UP000299102"/>
    </source>
</evidence>